<comment type="similarity">
    <text evidence="1">Belongs to the WD repeat L(2)GL family.</text>
</comment>
<dbReference type="PANTHER" id="PTHR10241">
    <property type="entry name" value="LETHAL 2 GIANT LARVAE PROTEIN"/>
    <property type="match status" value="1"/>
</dbReference>
<dbReference type="InterPro" id="IPR036322">
    <property type="entry name" value="WD40_repeat_dom_sf"/>
</dbReference>
<name>A0A8H5AXK4_9AGAR</name>
<dbReference type="AlphaFoldDB" id="A0A8H5AXK4"/>
<dbReference type="EMBL" id="JAACJJ010000056">
    <property type="protein sequence ID" value="KAF5312750.1"/>
    <property type="molecule type" value="Genomic_DNA"/>
</dbReference>
<evidence type="ECO:0000313" key="7">
    <source>
        <dbReference type="Proteomes" id="UP000567179"/>
    </source>
</evidence>
<evidence type="ECO:0000313" key="6">
    <source>
        <dbReference type="EMBL" id="KAF5312750.1"/>
    </source>
</evidence>
<dbReference type="SUPFAM" id="SSF50978">
    <property type="entry name" value="WD40 repeat-like"/>
    <property type="match status" value="2"/>
</dbReference>
<evidence type="ECO:0000256" key="4">
    <source>
        <dbReference type="SAM" id="MobiDB-lite"/>
    </source>
</evidence>
<accession>A0A8H5AXK4</accession>
<dbReference type="InterPro" id="IPR013905">
    <property type="entry name" value="Lgl_C_dom"/>
</dbReference>
<keyword evidence="2" id="KW-0268">Exocytosis</keyword>
<dbReference type="Pfam" id="PF08596">
    <property type="entry name" value="Lgl_C"/>
    <property type="match status" value="1"/>
</dbReference>
<keyword evidence="3" id="KW-0853">WD repeat</keyword>
<organism evidence="6 7">
    <name type="scientific">Psilocybe cf. subviscida</name>
    <dbReference type="NCBI Taxonomy" id="2480587"/>
    <lineage>
        <taxon>Eukaryota</taxon>
        <taxon>Fungi</taxon>
        <taxon>Dikarya</taxon>
        <taxon>Basidiomycota</taxon>
        <taxon>Agaricomycotina</taxon>
        <taxon>Agaricomycetes</taxon>
        <taxon>Agaricomycetidae</taxon>
        <taxon>Agaricales</taxon>
        <taxon>Agaricineae</taxon>
        <taxon>Strophariaceae</taxon>
        <taxon>Psilocybe</taxon>
    </lineage>
</organism>
<keyword evidence="7" id="KW-1185">Reference proteome</keyword>
<dbReference type="Pfam" id="PF00400">
    <property type="entry name" value="WD40"/>
    <property type="match status" value="1"/>
</dbReference>
<comment type="caution">
    <text evidence="6">The sequence shown here is derived from an EMBL/GenBank/DDBJ whole genome shotgun (WGS) entry which is preliminary data.</text>
</comment>
<protein>
    <recommendedName>
        <fullName evidence="5">Lethal giant larvae (Lgl)-like C-terminal domain-containing protein</fullName>
    </recommendedName>
</protein>
<dbReference type="GO" id="GO:0019905">
    <property type="term" value="F:syntaxin binding"/>
    <property type="evidence" value="ECO:0007669"/>
    <property type="project" value="TreeGrafter"/>
</dbReference>
<dbReference type="Proteomes" id="UP000567179">
    <property type="component" value="Unassembled WGS sequence"/>
</dbReference>
<feature type="repeat" description="WD" evidence="3">
    <location>
        <begin position="239"/>
        <end position="280"/>
    </location>
</feature>
<dbReference type="GO" id="GO:0006887">
    <property type="term" value="P:exocytosis"/>
    <property type="evidence" value="ECO:0007669"/>
    <property type="project" value="UniProtKB-KW"/>
</dbReference>
<feature type="region of interest" description="Disordered" evidence="4">
    <location>
        <begin position="439"/>
        <end position="495"/>
    </location>
</feature>
<dbReference type="PROSITE" id="PS50082">
    <property type="entry name" value="WD_REPEATS_2"/>
    <property type="match status" value="1"/>
</dbReference>
<sequence length="1127" mass="120917">MFSKQHDSVLADLSNDLRDENDWHPGSLKTIDFLVNITALAVEPVSGILAIGTADGLIHLFGRPGVQCKVSLPEPSAVRLLQFSPSTFSIACLDGNNQLHAFSLLEFGKPKLIASARFDQTNSMTLSPSHSHVFLGAQNGDVKTYDLTCKRKSPYTIPNLWKLYEEKMAASGMPSLTPPTPANVVDVVIHPRNLDLVFVAYTGGIILTDLTQRSSIRAYELILPPGAPGGTGYGGPDLLTHRRMQVSSMAIHPSGHFFAAGYEDGSIAFWAVEDDNKPLLVRTLDDVDVNLVQAEHLEQHMSSNVEQRGAMHIKEPIFKLSWSSYTESTDSRGGDTTLAILGGLDDRRPPGLSVFLLPAFNPSEPASDQPAPQQKELHPHFRNAMCQSLTPKKTFFYETRGLVQDYLLLPRTTPHLGGNFDPYAILVVEEVEGARSVSAQQYPPPGFIRAGPSPSPVTESSADGGVEGEAESAEGLASPPISALSSRSSRLPDGIPAQLRTPVSLSGGAAGILGGHLLRLEKDIHLHLVTEGSSNDHHLNLKGGQAYAETTNELKLLKYQPHRVWVTYNRDCTVHFFDISQQLMLPDPSANSLLERHWPQALPALTIELVKLFDDVVFTGMVMTQINQIAISSVHFAPEALECAVVLASGEVVVYHQVTSRSDAPSLALSKEIVSLSHVPPSPGRRMIPYFMLAPGKGPVESCAMSDVGFLAVSYKDGALFIVDMRGPKTIFSIGQAKKQRQSVFPLRPGEASVDIITSLTWTVSPLEADRHLSVRLIAARQSGTIHVYTITHSANQASWSVASDPVELKSVADPLPGGTFVLDSKTGAQWKADRSRFAATFKGGVSPVITATGGSASNECLLLVVGAKGARTTTNITGDKIGKVDWGSRAGNVQSVQVVEHMGSRALVLQTDRHTALVYSLPHLEHICTPQIPTTSPLPLAIDDTGDFIAWTPFIDARSQSQSTGEVMQSAAYGTFFDQRRAHLPPDIDFASTRGTVAAQPQPVSLGPASILGSWFTYNQTLTGAQVDELLGGPDRPIPQKAPAPAVSASGDVASTVGTAAAGIAAGAAAAQTSIYNKLTSAMSERGQILGDLEERFNSLGEGSRNMAAQAKRLAAQQTAKSWFGF</sequence>
<evidence type="ECO:0000256" key="3">
    <source>
        <dbReference type="PROSITE-ProRule" id="PRU00221"/>
    </source>
</evidence>
<dbReference type="GO" id="GO:0006893">
    <property type="term" value="P:Golgi to plasma membrane transport"/>
    <property type="evidence" value="ECO:0007669"/>
    <property type="project" value="TreeGrafter"/>
</dbReference>
<dbReference type="CDD" id="cd15873">
    <property type="entry name" value="R-SNARE_STXBP5_6"/>
    <property type="match status" value="1"/>
</dbReference>
<feature type="compositionally biased region" description="Low complexity" evidence="4">
    <location>
        <begin position="473"/>
        <end position="492"/>
    </location>
</feature>
<dbReference type="InterPro" id="IPR001680">
    <property type="entry name" value="WD40_rpt"/>
</dbReference>
<reference evidence="6 7" key="1">
    <citation type="journal article" date="2020" name="ISME J.">
        <title>Uncovering the hidden diversity of litter-decomposition mechanisms in mushroom-forming fungi.</title>
        <authorList>
            <person name="Floudas D."/>
            <person name="Bentzer J."/>
            <person name="Ahren D."/>
            <person name="Johansson T."/>
            <person name="Persson P."/>
            <person name="Tunlid A."/>
        </authorList>
    </citation>
    <scope>NUCLEOTIDE SEQUENCE [LARGE SCALE GENOMIC DNA]</scope>
    <source>
        <strain evidence="6 7">CBS 101986</strain>
    </source>
</reference>
<dbReference type="Gene3D" id="2.130.10.10">
    <property type="entry name" value="YVTN repeat-like/Quinoprotein amine dehydrogenase"/>
    <property type="match status" value="2"/>
</dbReference>
<dbReference type="GO" id="GO:0005737">
    <property type="term" value="C:cytoplasm"/>
    <property type="evidence" value="ECO:0007669"/>
    <property type="project" value="TreeGrafter"/>
</dbReference>
<proteinExistence type="inferred from homology"/>
<evidence type="ECO:0000256" key="1">
    <source>
        <dbReference type="ARBA" id="ARBA00008070"/>
    </source>
</evidence>
<dbReference type="SMART" id="SM00320">
    <property type="entry name" value="WD40"/>
    <property type="match status" value="5"/>
</dbReference>
<dbReference type="GO" id="GO:0005096">
    <property type="term" value="F:GTPase activator activity"/>
    <property type="evidence" value="ECO:0007669"/>
    <property type="project" value="TreeGrafter"/>
</dbReference>
<evidence type="ECO:0000256" key="2">
    <source>
        <dbReference type="ARBA" id="ARBA00022483"/>
    </source>
</evidence>
<dbReference type="InterPro" id="IPR015943">
    <property type="entry name" value="WD40/YVTN_repeat-like_dom_sf"/>
</dbReference>
<dbReference type="PANTHER" id="PTHR10241:SF25">
    <property type="entry name" value="TOMOSYN, ISOFORM C"/>
    <property type="match status" value="1"/>
</dbReference>
<evidence type="ECO:0000259" key="5">
    <source>
        <dbReference type="Pfam" id="PF08596"/>
    </source>
</evidence>
<dbReference type="GO" id="GO:0045159">
    <property type="term" value="F:myosin II binding"/>
    <property type="evidence" value="ECO:0007669"/>
    <property type="project" value="TreeGrafter"/>
</dbReference>
<feature type="domain" description="Lethal giant larvae (Lgl)-like C-terminal" evidence="5">
    <location>
        <begin position="629"/>
        <end position="1040"/>
    </location>
</feature>
<dbReference type="OrthoDB" id="19944at2759"/>
<gene>
    <name evidence="6" type="ORF">D9619_002591</name>
</gene>
<dbReference type="GO" id="GO:0005886">
    <property type="term" value="C:plasma membrane"/>
    <property type="evidence" value="ECO:0007669"/>
    <property type="project" value="TreeGrafter"/>
</dbReference>